<dbReference type="STRING" id="49451.A0A314L074"/>
<reference evidence="1" key="1">
    <citation type="submission" date="2016-11" db="EMBL/GenBank/DDBJ databases">
        <title>The genome of Nicotiana attenuata.</title>
        <authorList>
            <person name="Xu S."/>
            <person name="Brockmoeller T."/>
            <person name="Gaquerel E."/>
            <person name="Navarro A."/>
            <person name="Kuhl H."/>
            <person name="Gase K."/>
            <person name="Ling Z."/>
            <person name="Zhou W."/>
            <person name="Kreitzer C."/>
            <person name="Stanke M."/>
            <person name="Tang H."/>
            <person name="Lyons E."/>
            <person name="Pandey P."/>
            <person name="Pandey S.P."/>
            <person name="Timmermann B."/>
            <person name="Baldwin I.T."/>
        </authorList>
    </citation>
    <scope>NUCLEOTIDE SEQUENCE [LARGE SCALE GENOMIC DNA]</scope>
    <source>
        <strain evidence="1">UT</strain>
    </source>
</reference>
<organism evidence="1 2">
    <name type="scientific">Nicotiana attenuata</name>
    <name type="common">Coyote tobacco</name>
    <dbReference type="NCBI Taxonomy" id="49451"/>
    <lineage>
        <taxon>Eukaryota</taxon>
        <taxon>Viridiplantae</taxon>
        <taxon>Streptophyta</taxon>
        <taxon>Embryophyta</taxon>
        <taxon>Tracheophyta</taxon>
        <taxon>Spermatophyta</taxon>
        <taxon>Magnoliopsida</taxon>
        <taxon>eudicotyledons</taxon>
        <taxon>Gunneridae</taxon>
        <taxon>Pentapetalae</taxon>
        <taxon>asterids</taxon>
        <taxon>lamiids</taxon>
        <taxon>Solanales</taxon>
        <taxon>Solanaceae</taxon>
        <taxon>Nicotianoideae</taxon>
        <taxon>Nicotianeae</taxon>
        <taxon>Nicotiana</taxon>
    </lineage>
</organism>
<comment type="caution">
    <text evidence="1">The sequence shown here is derived from an EMBL/GenBank/DDBJ whole genome shotgun (WGS) entry which is preliminary data.</text>
</comment>
<protein>
    <submittedName>
        <fullName evidence="1">Uncharacterized protein</fullName>
    </submittedName>
</protein>
<proteinExistence type="predicted"/>
<evidence type="ECO:0000313" key="2">
    <source>
        <dbReference type="Proteomes" id="UP000187609"/>
    </source>
</evidence>
<name>A0A314L074_NICAT</name>
<sequence length="248" mass="28060">MFRNCDNSGSQYEKISQIPSYSAYQIYNVMFQEAFVICRLTMHTEKWQESCVNHLLVQREAVEQEYKQRRRDYPKIPHIRSMLELLLRELAPLKDFFGTKISNGEAFSQESTNKNNQNMLDSTFADFGSFLVEKDQNAVTEDLQIGEQNNMLVQNLKKNLRPKCYKCSMLAVGEGSSVARRSVGAANQPRSVRPHAPSLVVAPLSVNPLPQYVPPPEKVHCVAVSRREFHSPPVQEEVAGNAGNNNVG</sequence>
<dbReference type="EMBL" id="MJEQ01000647">
    <property type="protein sequence ID" value="OIT34845.1"/>
    <property type="molecule type" value="Genomic_DNA"/>
</dbReference>
<dbReference type="AlphaFoldDB" id="A0A314L074"/>
<accession>A0A314L074</accession>
<dbReference type="KEGG" id="nau:109244154"/>
<dbReference type="Proteomes" id="UP000187609">
    <property type="component" value="Unassembled WGS sequence"/>
</dbReference>
<dbReference type="Gramene" id="OIT34845">
    <property type="protein sequence ID" value="OIT34845"/>
    <property type="gene ID" value="A4A49_12171"/>
</dbReference>
<gene>
    <name evidence="1" type="ORF">A4A49_12171</name>
</gene>
<evidence type="ECO:0000313" key="1">
    <source>
        <dbReference type="EMBL" id="OIT34845.1"/>
    </source>
</evidence>
<keyword evidence="2" id="KW-1185">Reference proteome</keyword>